<proteinExistence type="predicted"/>
<keyword evidence="2" id="KW-1185">Reference proteome</keyword>
<dbReference type="Proteomes" id="UP000030680">
    <property type="component" value="Unassembled WGS sequence"/>
</dbReference>
<gene>
    <name evidence="1" type="ORF">Gasu_28580</name>
</gene>
<protein>
    <submittedName>
        <fullName evidence="1">Uncharacterized protein</fullName>
    </submittedName>
</protein>
<dbReference type="AlphaFoldDB" id="M2XIG0"/>
<dbReference type="GeneID" id="17088627"/>
<dbReference type="EMBL" id="KB454505">
    <property type="protein sequence ID" value="EME29862.1"/>
    <property type="molecule type" value="Genomic_DNA"/>
</dbReference>
<dbReference type="RefSeq" id="XP_005706382.1">
    <property type="nucleotide sequence ID" value="XM_005706325.1"/>
</dbReference>
<dbReference type="Gramene" id="EME29862">
    <property type="protein sequence ID" value="EME29862"/>
    <property type="gene ID" value="Gasu_28580"/>
</dbReference>
<accession>M2XIG0</accession>
<evidence type="ECO:0000313" key="1">
    <source>
        <dbReference type="EMBL" id="EME29862.1"/>
    </source>
</evidence>
<dbReference type="KEGG" id="gsl:Gasu_28580"/>
<sequence length="162" mass="18517">MYNHTAIVDCISKTQHDGSYRAVQWSHQPTWGKETASAIGIRKLQWIPSLIDSFETSNTSLVTESCWKLYPNLKSNNRFLLDLGILAVHELWQKGILGVHETKLEIKKVSCWNITGRGKDILALLATFTRSLCLFMSESILVLEFLSKMHFFETGRDIHCMS</sequence>
<reference evidence="2" key="1">
    <citation type="journal article" date="2013" name="Science">
        <title>Gene transfer from bacteria and archaea facilitated evolution of an extremophilic eukaryote.</title>
        <authorList>
            <person name="Schonknecht G."/>
            <person name="Chen W.H."/>
            <person name="Ternes C.M."/>
            <person name="Barbier G.G."/>
            <person name="Shrestha R.P."/>
            <person name="Stanke M."/>
            <person name="Brautigam A."/>
            <person name="Baker B.J."/>
            <person name="Banfield J.F."/>
            <person name="Garavito R.M."/>
            <person name="Carr K."/>
            <person name="Wilkerson C."/>
            <person name="Rensing S.A."/>
            <person name="Gagneul D."/>
            <person name="Dickenson N.E."/>
            <person name="Oesterhelt C."/>
            <person name="Lercher M.J."/>
            <person name="Weber A.P."/>
        </authorList>
    </citation>
    <scope>NUCLEOTIDE SEQUENCE [LARGE SCALE GENOMIC DNA]</scope>
    <source>
        <strain evidence="2">074W</strain>
    </source>
</reference>
<evidence type="ECO:0000313" key="2">
    <source>
        <dbReference type="Proteomes" id="UP000030680"/>
    </source>
</evidence>
<name>M2XIG0_GALSU</name>
<organism evidence="1 2">
    <name type="scientific">Galdieria sulphuraria</name>
    <name type="common">Red alga</name>
    <dbReference type="NCBI Taxonomy" id="130081"/>
    <lineage>
        <taxon>Eukaryota</taxon>
        <taxon>Rhodophyta</taxon>
        <taxon>Bangiophyceae</taxon>
        <taxon>Galdieriales</taxon>
        <taxon>Galdieriaceae</taxon>
        <taxon>Galdieria</taxon>
    </lineage>
</organism>